<dbReference type="OrthoDB" id="783250at2759"/>
<reference evidence="3 4" key="1">
    <citation type="journal article" date="2017" name="Gigascience">
        <title>Draft genome of the honey bee ectoparasitic mite, Tropilaelaps mercedesae, is shaped by the parasitic life history.</title>
        <authorList>
            <person name="Dong X."/>
            <person name="Armstrong S.D."/>
            <person name="Xia D."/>
            <person name="Makepeace B.L."/>
            <person name="Darby A.C."/>
            <person name="Kadowaki T."/>
        </authorList>
    </citation>
    <scope>NUCLEOTIDE SEQUENCE [LARGE SCALE GENOMIC DNA]</scope>
    <source>
        <strain evidence="3">Wuxi-XJTLU</strain>
    </source>
</reference>
<keyword evidence="2" id="KW-0732">Signal</keyword>
<dbReference type="InParanoid" id="A0A1V9XW28"/>
<feature type="compositionally biased region" description="Polar residues" evidence="1">
    <location>
        <begin position="701"/>
        <end position="713"/>
    </location>
</feature>
<keyword evidence="4" id="KW-1185">Reference proteome</keyword>
<gene>
    <name evidence="3" type="ORF">BIW11_06901</name>
</gene>
<feature type="region of interest" description="Disordered" evidence="1">
    <location>
        <begin position="674"/>
        <end position="771"/>
    </location>
</feature>
<feature type="compositionally biased region" description="Low complexity" evidence="1">
    <location>
        <begin position="758"/>
        <end position="771"/>
    </location>
</feature>
<sequence length="882" mass="99313">YLSVVWWWCVFQWASAVFNLCEVTDAERAALHYHRRRYQLRQHQQQRLLYPEHLPPLRVSASRHHHHLINSGQHRPIPHLWSGLSRAGSVAEALKTGTSDSLHLRVRRAYDEPLGSQASPFAPSDPGISASLRQHEPALAPRSGGRPFTPPTSSENHRETSRKGHTRNRKKTSRGGWQIHHHDDNEDDHVIEEEEVVEEEDDPHRHVHEYKAPLLNPAHDGHIKIKSHRPPADPHWSEKDEAHEHNPWDDGEKYHHDEGWKREAQYKINDVKLRIPPVKFRLHITPNVKIISGSKDPLEKPPPPEPEEHFPWEKPQGIPDLAWWPSEAWPDTKNCTVEDQKDSQECKDMEEKERRSSNLTKKKEKKNNSKFDKRKDSSSRGALSSKTEKRSNATKRLSSNSNGKSRSSTSSSASMKKRRVTRRTGETSASTRVQRRLRLAPRRNGVKRSRHGVEFEAYHLPASPWSPPKATWGGHVYVEDENEEVEINDSKNEHRGSDAEGDAKNGTGWDPQINWQDSPIHFAAYKRRWPPDTPRYSPMFKVRVNPRIWTEAPPSTTTTTTEPTTTIEEDETANIDDEDSTEGDEDTTTEEPTTIVTTEEGTTEEATTTEAITTGQTTPLSTTEISTRFTEPTTNDKGQFSTTPMLEEVFRSSTTSTSLLTTTEIVTTTVDLTTRSTEIEPTTTASTTTSTEEITTMPSGTPATTEEVSTEPLTKSDEATRAGSDSRGRRPDSRIPKVFNNSWNRDVDDPEENAINMSASGGSSSTTTFASTTVSGTTTSWLFGLTNTTTEFNPSLEREEPPLNNSVGRNRSNATDLRPRRRLGTLNPVKIDVSSPEELAGVAVNAKVLHLFLGGPNSTSLHDSVVTVAKAVNQYNNYYKKR</sequence>
<feature type="compositionally biased region" description="Polar residues" evidence="1">
    <location>
        <begin position="803"/>
        <end position="814"/>
    </location>
</feature>
<comment type="caution">
    <text evidence="3">The sequence shown here is derived from an EMBL/GenBank/DDBJ whole genome shotgun (WGS) entry which is preliminary data.</text>
</comment>
<feature type="compositionally biased region" description="Acidic residues" evidence="1">
    <location>
        <begin position="567"/>
        <end position="589"/>
    </location>
</feature>
<feature type="chain" id="PRO_5012144815" evidence="2">
    <location>
        <begin position="17"/>
        <end position="882"/>
    </location>
</feature>
<feature type="compositionally biased region" description="Basic residues" evidence="1">
    <location>
        <begin position="433"/>
        <end position="450"/>
    </location>
</feature>
<feature type="non-terminal residue" evidence="3">
    <location>
        <position position="1"/>
    </location>
</feature>
<name>A0A1V9XW28_9ACAR</name>
<evidence type="ECO:0000256" key="2">
    <source>
        <dbReference type="SAM" id="SignalP"/>
    </source>
</evidence>
<dbReference type="AlphaFoldDB" id="A0A1V9XW28"/>
<feature type="compositionally biased region" description="Basic and acidic residues" evidence="1">
    <location>
        <begin position="366"/>
        <end position="378"/>
    </location>
</feature>
<feature type="compositionally biased region" description="Low complexity" evidence="1">
    <location>
        <begin position="550"/>
        <end position="566"/>
    </location>
</feature>
<protein>
    <submittedName>
        <fullName evidence="3">Uncharacterized protein</fullName>
    </submittedName>
</protein>
<feature type="signal peptide" evidence="2">
    <location>
        <begin position="1"/>
        <end position="16"/>
    </location>
</feature>
<feature type="compositionally biased region" description="Basic and acidic residues" evidence="1">
    <location>
        <begin position="488"/>
        <end position="503"/>
    </location>
</feature>
<feature type="region of interest" description="Disordered" evidence="1">
    <location>
        <begin position="291"/>
        <end position="450"/>
    </location>
</feature>
<feature type="compositionally biased region" description="Basic residues" evidence="1">
    <location>
        <begin position="163"/>
        <end position="173"/>
    </location>
</feature>
<feature type="compositionally biased region" description="Basic and acidic residues" evidence="1">
    <location>
        <begin position="336"/>
        <end position="356"/>
    </location>
</feature>
<dbReference type="EMBL" id="MNPL01003186">
    <property type="protein sequence ID" value="OQR77705.1"/>
    <property type="molecule type" value="Genomic_DNA"/>
</dbReference>
<organism evidence="3 4">
    <name type="scientific">Tropilaelaps mercedesae</name>
    <dbReference type="NCBI Taxonomy" id="418985"/>
    <lineage>
        <taxon>Eukaryota</taxon>
        <taxon>Metazoa</taxon>
        <taxon>Ecdysozoa</taxon>
        <taxon>Arthropoda</taxon>
        <taxon>Chelicerata</taxon>
        <taxon>Arachnida</taxon>
        <taxon>Acari</taxon>
        <taxon>Parasitiformes</taxon>
        <taxon>Mesostigmata</taxon>
        <taxon>Gamasina</taxon>
        <taxon>Dermanyssoidea</taxon>
        <taxon>Laelapidae</taxon>
        <taxon>Tropilaelaps</taxon>
    </lineage>
</organism>
<proteinExistence type="predicted"/>
<feature type="region of interest" description="Disordered" evidence="1">
    <location>
        <begin position="794"/>
        <end position="814"/>
    </location>
</feature>
<feature type="region of interest" description="Disordered" evidence="1">
    <location>
        <begin position="482"/>
        <end position="515"/>
    </location>
</feature>
<feature type="compositionally biased region" description="Basic and acidic residues" evidence="1">
    <location>
        <begin position="714"/>
        <end position="735"/>
    </location>
</feature>
<feature type="compositionally biased region" description="Basic and acidic residues" evidence="1">
    <location>
        <begin position="230"/>
        <end position="253"/>
    </location>
</feature>
<evidence type="ECO:0000313" key="3">
    <source>
        <dbReference type="EMBL" id="OQR77705.1"/>
    </source>
</evidence>
<feature type="compositionally biased region" description="Low complexity" evidence="1">
    <location>
        <begin position="395"/>
        <end position="414"/>
    </location>
</feature>
<accession>A0A1V9XW28</accession>
<evidence type="ECO:0000256" key="1">
    <source>
        <dbReference type="SAM" id="MobiDB-lite"/>
    </source>
</evidence>
<evidence type="ECO:0000313" key="4">
    <source>
        <dbReference type="Proteomes" id="UP000192247"/>
    </source>
</evidence>
<feature type="region of interest" description="Disordered" evidence="1">
    <location>
        <begin position="550"/>
        <end position="606"/>
    </location>
</feature>
<feature type="compositionally biased region" description="Low complexity" evidence="1">
    <location>
        <begin position="674"/>
        <end position="699"/>
    </location>
</feature>
<feature type="region of interest" description="Disordered" evidence="1">
    <location>
        <begin position="138"/>
        <end position="190"/>
    </location>
</feature>
<feature type="region of interest" description="Disordered" evidence="1">
    <location>
        <begin position="228"/>
        <end position="253"/>
    </location>
</feature>
<feature type="compositionally biased region" description="Low complexity" evidence="1">
    <location>
        <begin position="590"/>
        <end position="606"/>
    </location>
</feature>
<dbReference type="Proteomes" id="UP000192247">
    <property type="component" value="Unassembled WGS sequence"/>
</dbReference>